<keyword evidence="3" id="KW-1185">Reference proteome</keyword>
<dbReference type="Proteomes" id="UP000828251">
    <property type="component" value="Unassembled WGS sequence"/>
</dbReference>
<gene>
    <name evidence="2" type="ORF">J1N35_027483</name>
</gene>
<dbReference type="EMBL" id="JAIQCV010000008">
    <property type="protein sequence ID" value="KAH1075155.1"/>
    <property type="molecule type" value="Genomic_DNA"/>
</dbReference>
<accession>A0A9D3VAF9</accession>
<feature type="domain" description="DET1- and DDB1-associated protein 1" evidence="1">
    <location>
        <begin position="3"/>
        <end position="50"/>
    </location>
</feature>
<reference evidence="2 3" key="1">
    <citation type="journal article" date="2021" name="Plant Biotechnol. J.">
        <title>Multi-omics assisted identification of the key and species-specific regulatory components of drought-tolerant mechanisms in Gossypium stocksii.</title>
        <authorList>
            <person name="Yu D."/>
            <person name="Ke L."/>
            <person name="Zhang D."/>
            <person name="Wu Y."/>
            <person name="Sun Y."/>
            <person name="Mei J."/>
            <person name="Sun J."/>
            <person name="Sun Y."/>
        </authorList>
    </citation>
    <scope>NUCLEOTIDE SEQUENCE [LARGE SCALE GENOMIC DNA]</scope>
    <source>
        <strain evidence="3">cv. E1</strain>
        <tissue evidence="2">Leaf</tissue>
    </source>
</reference>
<protein>
    <recommendedName>
        <fullName evidence="1">DET1- and DDB1-associated protein 1 domain-containing protein</fullName>
    </recommendedName>
</protein>
<proteinExistence type="predicted"/>
<dbReference type="InterPro" id="IPR018276">
    <property type="entry name" value="DDA1_dom"/>
</dbReference>
<name>A0A9D3VAF9_9ROSI</name>
<comment type="caution">
    <text evidence="2">The sequence shown here is derived from an EMBL/GenBank/DDBJ whole genome shotgun (WGS) entry which is preliminary data.</text>
</comment>
<evidence type="ECO:0000259" key="1">
    <source>
        <dbReference type="Pfam" id="PF10172"/>
    </source>
</evidence>
<dbReference type="OrthoDB" id="8598182at2759"/>
<evidence type="ECO:0000313" key="3">
    <source>
        <dbReference type="Proteomes" id="UP000828251"/>
    </source>
</evidence>
<dbReference type="AlphaFoldDB" id="A0A9D3VAF9"/>
<evidence type="ECO:0000313" key="2">
    <source>
        <dbReference type="EMBL" id="KAH1075155.1"/>
    </source>
</evidence>
<organism evidence="2 3">
    <name type="scientific">Gossypium stocksii</name>
    <dbReference type="NCBI Taxonomy" id="47602"/>
    <lineage>
        <taxon>Eukaryota</taxon>
        <taxon>Viridiplantae</taxon>
        <taxon>Streptophyta</taxon>
        <taxon>Embryophyta</taxon>
        <taxon>Tracheophyta</taxon>
        <taxon>Spermatophyta</taxon>
        <taxon>Magnoliopsida</taxon>
        <taxon>eudicotyledons</taxon>
        <taxon>Gunneridae</taxon>
        <taxon>Pentapetalae</taxon>
        <taxon>rosids</taxon>
        <taxon>malvids</taxon>
        <taxon>Malvales</taxon>
        <taxon>Malvaceae</taxon>
        <taxon>Malvoideae</taxon>
        <taxon>Gossypium</taxon>
    </lineage>
</organism>
<sequence>MGSLLGVLPSFDPLNFNQLRPSDPSSPCKLMPVTYHSSHSRTPPPPDQVHAIYHNNYFARIPFLDVECCLVFETMIAGKRMEICNQNTTIVSLKSFKLFSELRPKRAATEHLIPEHGSKQARASTT</sequence>
<dbReference type="Pfam" id="PF10172">
    <property type="entry name" value="DDA1"/>
    <property type="match status" value="1"/>
</dbReference>